<keyword evidence="2" id="KW-1185">Reference proteome</keyword>
<dbReference type="Gene3D" id="3.30.559.10">
    <property type="entry name" value="Chloramphenicol acetyltransferase-like domain"/>
    <property type="match status" value="1"/>
</dbReference>
<proteinExistence type="predicted"/>
<reference evidence="1 2" key="1">
    <citation type="journal article" date="2022" name="Syst. Appl. Microbiol.">
        <title>Rhodopirellula aestuarii sp. nov., a novel member of the genus Rhodopirellula isolated from brackish sediments collected in the Tagus River estuary, Portugal.</title>
        <authorList>
            <person name="Vitorino I.R."/>
            <person name="Klimek D."/>
            <person name="Calusinska M."/>
            <person name="Lobo-da-Cunha A."/>
            <person name="Vasconcelos V."/>
            <person name="Lage O.M."/>
        </authorList>
    </citation>
    <scope>NUCLEOTIDE SEQUENCE [LARGE SCALE GENOMIC DNA]</scope>
    <source>
        <strain evidence="1 2">ICT_H3.1</strain>
    </source>
</reference>
<accession>A0ABT0U037</accession>
<dbReference type="Proteomes" id="UP001202961">
    <property type="component" value="Unassembled WGS sequence"/>
</dbReference>
<sequence length="433" mass="49568">MFEHCAAYPCYCFIRLHFDGRLDRSSLTIAMHAALQHHPLLRAIIKTGWGKRWSFPDDTEPSIIWREGTTGGPLPPAADIDLFREPGLKTFVVRDNTKTELTLQFHHACCDGNGIARFIEDVMVNYARVCENGPGCDHPPTVDVSSLATRGAYGLRFWSTLKILPGQLVGLLGAIQFWGRKPKSVIAHQARSRDQSSPSPYPSLAAFRFDKANTLALRKAAIEQNVSLNELLIRDFFLALWKWQQDHDQYNDQHWIRLMIPIDMRNKSYRSLPAMNQVSSIFLDRRGSDRTDRDQLLRSIRDEMAVIRKFQLRYTFLFFINALHRIPTALRKSVQRDECKTSAIFSCVRKALWRDSLPRQDGFVRVGDTTIVDIDGLAPIRPHNCLTMLTVKYAHRLKLNLHYDADFVTPAQADELMHLFVSNLNETAHPSDP</sequence>
<gene>
    <name evidence="1" type="ORF">NB063_06450</name>
</gene>
<dbReference type="SUPFAM" id="SSF52777">
    <property type="entry name" value="CoA-dependent acyltransferases"/>
    <property type="match status" value="2"/>
</dbReference>
<name>A0ABT0U037_9BACT</name>
<dbReference type="EMBL" id="JAMQBK010000020">
    <property type="protein sequence ID" value="MCM2370263.1"/>
    <property type="molecule type" value="Genomic_DNA"/>
</dbReference>
<dbReference type="Gene3D" id="3.30.559.30">
    <property type="entry name" value="Nonribosomal peptide synthetase, condensation domain"/>
    <property type="match status" value="1"/>
</dbReference>
<dbReference type="InterPro" id="IPR023213">
    <property type="entry name" value="CAT-like_dom_sf"/>
</dbReference>
<evidence type="ECO:0000313" key="2">
    <source>
        <dbReference type="Proteomes" id="UP001202961"/>
    </source>
</evidence>
<organism evidence="1 2">
    <name type="scientific">Aporhodopirellula aestuarii</name>
    <dbReference type="NCBI Taxonomy" id="2950107"/>
    <lineage>
        <taxon>Bacteria</taxon>
        <taxon>Pseudomonadati</taxon>
        <taxon>Planctomycetota</taxon>
        <taxon>Planctomycetia</taxon>
        <taxon>Pirellulales</taxon>
        <taxon>Pirellulaceae</taxon>
        <taxon>Aporhodopirellula</taxon>
    </lineage>
</organism>
<evidence type="ECO:0000313" key="1">
    <source>
        <dbReference type="EMBL" id="MCM2370263.1"/>
    </source>
</evidence>
<comment type="caution">
    <text evidence="1">The sequence shown here is derived from an EMBL/GenBank/DDBJ whole genome shotgun (WGS) entry which is preliminary data.</text>
</comment>
<evidence type="ECO:0008006" key="3">
    <source>
        <dbReference type="Google" id="ProtNLM"/>
    </source>
</evidence>
<protein>
    <recommendedName>
        <fullName evidence="3">Alcohol acetyltransferase</fullName>
    </recommendedName>
</protein>